<comment type="caution">
    <text evidence="3">The sequence shown here is derived from an EMBL/GenBank/DDBJ whole genome shotgun (WGS) entry which is preliminary data.</text>
</comment>
<dbReference type="AlphaFoldDB" id="A0A8S9JR71"/>
<evidence type="ECO:0000256" key="1">
    <source>
        <dbReference type="SAM" id="MobiDB-lite"/>
    </source>
</evidence>
<feature type="compositionally biased region" description="Basic and acidic residues" evidence="1">
    <location>
        <begin position="208"/>
        <end position="218"/>
    </location>
</feature>
<dbReference type="PANTHER" id="PTHR31917:SF103">
    <property type="entry name" value="AGENET DOMAIN-CONTAINING PROTEIN"/>
    <property type="match status" value="1"/>
</dbReference>
<accession>A0A8S9JR71</accession>
<evidence type="ECO:0000259" key="2">
    <source>
        <dbReference type="SMART" id="SM00743"/>
    </source>
</evidence>
<evidence type="ECO:0000313" key="3">
    <source>
        <dbReference type="EMBL" id="KAF2584594.1"/>
    </source>
</evidence>
<dbReference type="SMART" id="SM00743">
    <property type="entry name" value="Agenet"/>
    <property type="match status" value="3"/>
</dbReference>
<feature type="compositionally biased region" description="Basic and acidic residues" evidence="1">
    <location>
        <begin position="586"/>
        <end position="596"/>
    </location>
</feature>
<feature type="region of interest" description="Disordered" evidence="1">
    <location>
        <begin position="202"/>
        <end position="294"/>
    </location>
</feature>
<name>A0A8S9JR71_BRACR</name>
<organism evidence="3">
    <name type="scientific">Brassica cretica</name>
    <name type="common">Mustard</name>
    <dbReference type="NCBI Taxonomy" id="69181"/>
    <lineage>
        <taxon>Eukaryota</taxon>
        <taxon>Viridiplantae</taxon>
        <taxon>Streptophyta</taxon>
        <taxon>Embryophyta</taxon>
        <taxon>Tracheophyta</taxon>
        <taxon>Spermatophyta</taxon>
        <taxon>Magnoliopsida</taxon>
        <taxon>eudicotyledons</taxon>
        <taxon>Gunneridae</taxon>
        <taxon>Pentapetalae</taxon>
        <taxon>rosids</taxon>
        <taxon>malvids</taxon>
        <taxon>Brassicales</taxon>
        <taxon>Brassicaceae</taxon>
        <taxon>Brassiceae</taxon>
        <taxon>Brassica</taxon>
    </lineage>
</organism>
<feature type="domain" description="Agenet" evidence="2">
    <location>
        <begin position="81"/>
        <end position="137"/>
    </location>
</feature>
<dbReference type="PANTHER" id="PTHR31917">
    <property type="entry name" value="AGENET DOMAIN-CONTAINING PROTEIN-RELATED"/>
    <property type="match status" value="1"/>
</dbReference>
<protein>
    <recommendedName>
        <fullName evidence="2">Agenet domain-containing protein</fullName>
    </recommendedName>
</protein>
<feature type="compositionally biased region" description="Polar residues" evidence="1">
    <location>
        <begin position="256"/>
        <end position="267"/>
    </location>
</feature>
<reference evidence="3" key="1">
    <citation type="submission" date="2019-12" db="EMBL/GenBank/DDBJ databases">
        <title>Genome sequencing and annotation of Brassica cretica.</title>
        <authorList>
            <person name="Studholme D.J."/>
            <person name="Sarris P.F."/>
        </authorList>
    </citation>
    <scope>NUCLEOTIDE SEQUENCE</scope>
    <source>
        <strain evidence="3">PFS-102/07</strain>
        <tissue evidence="3">Leaf</tissue>
    </source>
</reference>
<feature type="compositionally biased region" description="Polar residues" evidence="1">
    <location>
        <begin position="634"/>
        <end position="645"/>
    </location>
</feature>
<proteinExistence type="predicted"/>
<dbReference type="EMBL" id="QGKY02000246">
    <property type="protein sequence ID" value="KAF2584594.1"/>
    <property type="molecule type" value="Genomic_DNA"/>
</dbReference>
<gene>
    <name evidence="3" type="ORF">F2Q70_00037666</name>
</gene>
<sequence>MQELKKSMSFPGAMVEVTGAYVKTGWFPALMVTEVKDDIENKFLVKDLSQKLSLINGDERTPPPIINAHCVRPAPPTSSVEEYRSCEWVEALCGHGWFPGLVKGALSENRYLVRMDITKEDREFKVSELRPLMVWEHGDWRERPKILTCSGARPLAKANIVAATGESMAHAIMNDNNPQGTTPPVTPIAEESVSLVTPSPIITIQTRTEGEKSSEKTLNKTRLLIGLTNDSTQQKMPAEKNSEATSSRSQREQEQPSDLNETGNVSATLEGGVRQSGPKEKPVNHFGANKPMAPGKATQQMETFMNPHDIRKTLTEAEGTVVDAKYKNGWWKGFIVKKISEGEKFLVYFNSPPDLYEFERNQLRAHLDYMNWKWVVPKTEELKKSMSFPGAMVEVTGAYVKTGWFPALMVTEVEDDIENKFLVKDLSQKLSLINGDERTPPPIINAHCVRPAPPTSSVEEYRSCEWVEALCGHGWYPGLVKGAISENRYLVRMDITKDDREFKVSELRPLMVWEHGDWRERPKILTCSGARPLAKANIVAATGESMAHAIMNDNNPQGTTPPVTPIAEESVSLVTPSPIITIQTRTEGEKSSEKTVNKTRLLIGLTNDSTQQKMHAEKNSEATSSRSQREQEQPSDLNETGNVSATLEGRVRQSGPKEKIVNHFGANKPMAPGKATQQMETFMNPHDIRKTLTEAGYGVLKMKRRDPRVIITSPVTSIAKRSATRSPVISATPLKPKRVIIEDSSQMSGLVKDDDVAEYTTPQTT</sequence>
<dbReference type="InterPro" id="IPR014002">
    <property type="entry name" value="Agenet_dom_plant"/>
</dbReference>
<feature type="region of interest" description="Disordered" evidence="1">
    <location>
        <begin position="742"/>
        <end position="765"/>
    </location>
</feature>
<feature type="domain" description="Agenet" evidence="2">
    <location>
        <begin position="314"/>
        <end position="371"/>
    </location>
</feature>
<feature type="region of interest" description="Disordered" evidence="1">
    <location>
        <begin position="582"/>
        <end position="657"/>
    </location>
</feature>
<feature type="domain" description="Agenet" evidence="2">
    <location>
        <begin position="459"/>
        <end position="515"/>
    </location>
</feature>
<dbReference type="CDD" id="cd20406">
    <property type="entry name" value="Tudor_Agenet_AtDUF_rpt2_4"/>
    <property type="match status" value="3"/>
</dbReference>